<keyword evidence="1" id="KW-0472">Membrane</keyword>
<protein>
    <submittedName>
        <fullName evidence="2">Uncharacterized protein</fullName>
    </submittedName>
</protein>
<evidence type="ECO:0000313" key="3">
    <source>
        <dbReference type="Proteomes" id="UP000029381"/>
    </source>
</evidence>
<gene>
    <name evidence="2" type="ORF">TMU3MR103_1216</name>
</gene>
<name>A0A091C2R9_9ENTE</name>
<keyword evidence="1" id="KW-0812">Transmembrane</keyword>
<sequence length="59" mass="7219">MIYVIGNFILFCAIGVIVFYTNKIHHIQDENTSQYEYWDTLVRGQKFKNYYMTKINRNY</sequence>
<comment type="caution">
    <text evidence="2">The sequence shown here is derived from an EMBL/GenBank/DDBJ whole genome shotgun (WGS) entry which is preliminary data.</text>
</comment>
<dbReference type="PATRIC" id="fig|1302648.3.peg.1183"/>
<dbReference type="Proteomes" id="UP000029381">
    <property type="component" value="Unassembled WGS sequence"/>
</dbReference>
<reference evidence="2 3" key="1">
    <citation type="submission" date="2014-08" db="EMBL/GenBank/DDBJ databases">
        <title>Genome sequence of Tetragenococcus muriaticus.</title>
        <authorList>
            <person name="Chuea-nongthon C."/>
            <person name="Rodtong S."/>
            <person name="Yongsawatdigul J."/>
            <person name="Steele J.L."/>
            <person name="Liu X.-y."/>
            <person name="Speers J."/>
            <person name="Glasner J.D."/>
            <person name="Neeno-Eckwall E.C."/>
        </authorList>
    </citation>
    <scope>NUCLEOTIDE SEQUENCE [LARGE SCALE GENOMIC DNA]</scope>
    <source>
        <strain evidence="2 3">3MR10-3</strain>
    </source>
</reference>
<evidence type="ECO:0000313" key="2">
    <source>
        <dbReference type="EMBL" id="KFN90990.1"/>
    </source>
</evidence>
<proteinExistence type="predicted"/>
<organism evidence="2 3">
    <name type="scientific">Tetragenococcus muriaticus 3MR10-3</name>
    <dbReference type="NCBI Taxonomy" id="1302648"/>
    <lineage>
        <taxon>Bacteria</taxon>
        <taxon>Bacillati</taxon>
        <taxon>Bacillota</taxon>
        <taxon>Bacilli</taxon>
        <taxon>Lactobacillales</taxon>
        <taxon>Enterococcaceae</taxon>
        <taxon>Tetragenococcus</taxon>
    </lineage>
</organism>
<dbReference type="EMBL" id="JPVT01000121">
    <property type="protein sequence ID" value="KFN90990.1"/>
    <property type="molecule type" value="Genomic_DNA"/>
</dbReference>
<evidence type="ECO:0000256" key="1">
    <source>
        <dbReference type="SAM" id="Phobius"/>
    </source>
</evidence>
<dbReference type="AlphaFoldDB" id="A0A091C2R9"/>
<dbReference type="RefSeq" id="WP_028789473.1">
    <property type="nucleotide sequence ID" value="NZ_JPVT01000121.1"/>
</dbReference>
<keyword evidence="1" id="KW-1133">Transmembrane helix</keyword>
<feature type="transmembrane region" description="Helical" evidence="1">
    <location>
        <begin position="6"/>
        <end position="22"/>
    </location>
</feature>
<keyword evidence="3" id="KW-1185">Reference proteome</keyword>
<accession>A0A091C2R9</accession>